<organism evidence="1 2">
    <name type="scientific">Aetokthonos hydrillicola Thurmond2011</name>
    <dbReference type="NCBI Taxonomy" id="2712845"/>
    <lineage>
        <taxon>Bacteria</taxon>
        <taxon>Bacillati</taxon>
        <taxon>Cyanobacteriota</taxon>
        <taxon>Cyanophyceae</taxon>
        <taxon>Nostocales</taxon>
        <taxon>Hapalosiphonaceae</taxon>
        <taxon>Aetokthonos</taxon>
    </lineage>
</organism>
<dbReference type="EMBL" id="JAALHA020000001">
    <property type="protein sequence ID" value="MDR9893511.1"/>
    <property type="molecule type" value="Genomic_DNA"/>
</dbReference>
<evidence type="ECO:0000313" key="1">
    <source>
        <dbReference type="EMBL" id="MDR9893511.1"/>
    </source>
</evidence>
<dbReference type="RefSeq" id="WP_243902559.1">
    <property type="nucleotide sequence ID" value="NZ_CAWQFN010000473.1"/>
</dbReference>
<gene>
    <name evidence="1" type="ORF">G7B40_002770</name>
</gene>
<dbReference type="Proteomes" id="UP000667802">
    <property type="component" value="Unassembled WGS sequence"/>
</dbReference>
<comment type="caution">
    <text evidence="1">The sequence shown here is derived from an EMBL/GenBank/DDBJ whole genome shotgun (WGS) entry which is preliminary data.</text>
</comment>
<dbReference type="AlphaFoldDB" id="A0AAP5M383"/>
<protein>
    <submittedName>
        <fullName evidence="1">Uncharacterized protein</fullName>
    </submittedName>
</protein>
<keyword evidence="2" id="KW-1185">Reference proteome</keyword>
<reference evidence="2" key="1">
    <citation type="journal article" date="2021" name="Science">
        <title>Hunting the eagle killer: A cyanobacterial neurotoxin causes vacuolar myelinopathy.</title>
        <authorList>
            <person name="Breinlinger S."/>
            <person name="Phillips T.J."/>
            <person name="Haram B.N."/>
            <person name="Mares J."/>
            <person name="Martinez Yerena J.A."/>
            <person name="Hrouzek P."/>
            <person name="Sobotka R."/>
            <person name="Henderson W.M."/>
            <person name="Schmieder P."/>
            <person name="Williams S.M."/>
            <person name="Lauderdale J.D."/>
            <person name="Wilde H.D."/>
            <person name="Gerrin W."/>
            <person name="Kust A."/>
            <person name="Washington J.W."/>
            <person name="Wagner C."/>
            <person name="Geier B."/>
            <person name="Liebeke M."/>
            <person name="Enke H."/>
            <person name="Niedermeyer T.H.J."/>
            <person name="Wilde S.B."/>
        </authorList>
    </citation>
    <scope>NUCLEOTIDE SEQUENCE [LARGE SCALE GENOMIC DNA]</scope>
    <source>
        <strain evidence="2">Thurmond2011</strain>
    </source>
</reference>
<evidence type="ECO:0000313" key="2">
    <source>
        <dbReference type="Proteomes" id="UP000667802"/>
    </source>
</evidence>
<proteinExistence type="predicted"/>
<sequence>MTELSTPNFHNSGSVPMTVTKDQIVDPLNGNGLNHSFTGRSSLPSGVNTVTDQLESEKANFYTFSGLHSGDLFIAKVYSSSSDPLLGELNDSGKIIAFNDDQSDSNVLPILTGIVPENGTLNLVVSGARDVNLAGDHFQSGSYILSVEEFSLPQSFTNSVLTNGNFEAGNFTGWTTLGSTKIENGEFGGALTNETYQSLLTTGGQSFDDSIIEKFLGLNAGGLNNLEKGATAGSAIQQTFTAKAGDVLTFDYNFLTNEVLPPVNFSDFGFVSISSQSDHSKDFISELANATTSQLTTSQTQFFGETGFKSFSYTVPEDGTYTLGIGVSDVGDTTGTSGLLIDNVKLTSVV</sequence>
<name>A0AAP5M383_9CYAN</name>
<accession>A0AAP5M383</accession>